<sequence>MDGTQEQIRSREMTERAYVNEGYMQRPPSIQSIEQYPTDRMDNSYHYGSPQAIEQTGMANPSIHGIHIMPPSSPTMDGAREGISNKHRKTKRDSIRVILTRVCSAVLVIADCVFDWMQYNDMKTPLDIVSDFSDFKSLIQQSDIECTSKEDVAEKYKYFTIAGTVLSVIQLANIIFQIYSEVKFMKEKKQVVEGNDSTQKKLKDKIMKYPKKILDGRTETLYSVLFIEIPQGLLLLRYQDACVSSCGKTLKGKHLSRRIWSAVNGGIALLNNAFRYLSCSLMCEEEVEDDGKPGCCSGAGGKCIGCLRFLFKCLCPCLCCFHRYECLMCGCWICGKKCICDMCNCYTEPWFCKIPFCGICTFHYCPLINPENPKGAQKCCDVTSECCNCSDGCSNLFDYEPLVFNTSLAAVFNAAYVFVYFGNICSIFCLQFDFPIIGKIIHFILSKVANLARAIF</sequence>
<keyword evidence="2" id="KW-0812">Transmembrane</keyword>
<gene>
    <name evidence="3" type="ORF">MCOR_18383</name>
</gene>
<reference evidence="3 4" key="1">
    <citation type="submission" date="2020-06" db="EMBL/GenBank/DDBJ databases">
        <authorList>
            <person name="Li R."/>
            <person name="Bekaert M."/>
        </authorList>
    </citation>
    <scope>NUCLEOTIDE SEQUENCE [LARGE SCALE GENOMIC DNA]</scope>
    <source>
        <strain evidence="4">wild</strain>
    </source>
</reference>
<feature type="region of interest" description="Disordered" evidence="1">
    <location>
        <begin position="1"/>
        <end position="26"/>
    </location>
</feature>
<organism evidence="3 4">
    <name type="scientific">Mytilus coruscus</name>
    <name type="common">Sea mussel</name>
    <dbReference type="NCBI Taxonomy" id="42192"/>
    <lineage>
        <taxon>Eukaryota</taxon>
        <taxon>Metazoa</taxon>
        <taxon>Spiralia</taxon>
        <taxon>Lophotrochozoa</taxon>
        <taxon>Mollusca</taxon>
        <taxon>Bivalvia</taxon>
        <taxon>Autobranchia</taxon>
        <taxon>Pteriomorphia</taxon>
        <taxon>Mytilida</taxon>
        <taxon>Mytiloidea</taxon>
        <taxon>Mytilidae</taxon>
        <taxon>Mytilinae</taxon>
        <taxon>Mytilus</taxon>
    </lineage>
</organism>
<protein>
    <submittedName>
        <fullName evidence="3">Uncharacterized protein</fullName>
    </submittedName>
</protein>
<evidence type="ECO:0000256" key="1">
    <source>
        <dbReference type="SAM" id="MobiDB-lite"/>
    </source>
</evidence>
<evidence type="ECO:0000313" key="4">
    <source>
        <dbReference type="Proteomes" id="UP000507470"/>
    </source>
</evidence>
<accession>A0A6J8BFV9</accession>
<dbReference type="OrthoDB" id="6159517at2759"/>
<dbReference type="EMBL" id="CACVKT020003242">
    <property type="protein sequence ID" value="CAC5382563.1"/>
    <property type="molecule type" value="Genomic_DNA"/>
</dbReference>
<feature type="transmembrane region" description="Helical" evidence="2">
    <location>
        <begin position="98"/>
        <end position="117"/>
    </location>
</feature>
<feature type="transmembrane region" description="Helical" evidence="2">
    <location>
        <begin position="158"/>
        <end position="179"/>
    </location>
</feature>
<dbReference type="Proteomes" id="UP000507470">
    <property type="component" value="Unassembled WGS sequence"/>
</dbReference>
<name>A0A6J8BFV9_MYTCO</name>
<keyword evidence="2" id="KW-0472">Membrane</keyword>
<evidence type="ECO:0000313" key="3">
    <source>
        <dbReference type="EMBL" id="CAC5382563.1"/>
    </source>
</evidence>
<evidence type="ECO:0000256" key="2">
    <source>
        <dbReference type="SAM" id="Phobius"/>
    </source>
</evidence>
<dbReference type="AlphaFoldDB" id="A0A6J8BFV9"/>
<proteinExistence type="predicted"/>
<keyword evidence="2" id="KW-1133">Transmembrane helix</keyword>
<keyword evidence="4" id="KW-1185">Reference proteome</keyword>